<gene>
    <name evidence="2" type="ORF">SAMN05444167_1002</name>
</gene>
<evidence type="ECO:0000313" key="3">
    <source>
        <dbReference type="Proteomes" id="UP000182427"/>
    </source>
</evidence>
<dbReference type="Pfam" id="PF13545">
    <property type="entry name" value="HTH_Crp_2"/>
    <property type="match status" value="1"/>
</dbReference>
<dbReference type="InterPro" id="IPR014710">
    <property type="entry name" value="RmlC-like_jellyroll"/>
</dbReference>
<evidence type="ECO:0000313" key="2">
    <source>
        <dbReference type="EMBL" id="SDE97737.1"/>
    </source>
</evidence>
<name>A0A1G7HBA2_9BACT</name>
<evidence type="ECO:0000259" key="1">
    <source>
        <dbReference type="PROSITE" id="PS51063"/>
    </source>
</evidence>
<dbReference type="PROSITE" id="PS51063">
    <property type="entry name" value="HTH_CRP_2"/>
    <property type="match status" value="1"/>
</dbReference>
<dbReference type="EMBL" id="LT629690">
    <property type="protein sequence ID" value="SDE97737.1"/>
    <property type="molecule type" value="Genomic_DNA"/>
</dbReference>
<proteinExistence type="predicted"/>
<dbReference type="GO" id="GO:0003677">
    <property type="term" value="F:DNA binding"/>
    <property type="evidence" value="ECO:0007669"/>
    <property type="project" value="InterPro"/>
</dbReference>
<dbReference type="GO" id="GO:0016301">
    <property type="term" value="F:kinase activity"/>
    <property type="evidence" value="ECO:0007669"/>
    <property type="project" value="UniProtKB-KW"/>
</dbReference>
<dbReference type="GO" id="GO:0006355">
    <property type="term" value="P:regulation of DNA-templated transcription"/>
    <property type="evidence" value="ECO:0007669"/>
    <property type="project" value="InterPro"/>
</dbReference>
<dbReference type="InterPro" id="IPR036390">
    <property type="entry name" value="WH_DNA-bd_sf"/>
</dbReference>
<dbReference type="RefSeq" id="WP_047497068.1">
    <property type="nucleotide sequence ID" value="NZ_LT629690.1"/>
</dbReference>
<reference evidence="2 3" key="1">
    <citation type="submission" date="2016-10" db="EMBL/GenBank/DDBJ databases">
        <authorList>
            <person name="de Groot N.N."/>
        </authorList>
    </citation>
    <scope>NUCLEOTIDE SEQUENCE [LARGE SCALE GENOMIC DNA]</scope>
    <source>
        <strain evidence="2 3">GAS232</strain>
    </source>
</reference>
<dbReference type="SUPFAM" id="SSF46785">
    <property type="entry name" value="Winged helix' DNA-binding domain"/>
    <property type="match status" value="1"/>
</dbReference>
<keyword evidence="3" id="KW-1185">Reference proteome</keyword>
<dbReference type="AlphaFoldDB" id="A0A1G7HBA2"/>
<dbReference type="OrthoDB" id="8969464at2"/>
<dbReference type="InterPro" id="IPR012318">
    <property type="entry name" value="HTH_CRP"/>
</dbReference>
<feature type="domain" description="HTH crp-type" evidence="1">
    <location>
        <begin position="142"/>
        <end position="208"/>
    </location>
</feature>
<keyword evidence="2" id="KW-0418">Kinase</keyword>
<protein>
    <submittedName>
        <fullName evidence="2">cAMP-binding domain of CRP or a regulatory subunit of cAMP-dependent protein kinases</fullName>
    </submittedName>
</protein>
<keyword evidence="2" id="KW-0808">Transferase</keyword>
<dbReference type="Gene3D" id="2.60.120.10">
    <property type="entry name" value="Jelly Rolls"/>
    <property type="match status" value="1"/>
</dbReference>
<accession>A0A1G7HBA2</accession>
<organism evidence="2 3">
    <name type="scientific">Terriglobus roseus</name>
    <dbReference type="NCBI Taxonomy" id="392734"/>
    <lineage>
        <taxon>Bacteria</taxon>
        <taxon>Pseudomonadati</taxon>
        <taxon>Acidobacteriota</taxon>
        <taxon>Terriglobia</taxon>
        <taxon>Terriglobales</taxon>
        <taxon>Acidobacteriaceae</taxon>
        <taxon>Terriglobus</taxon>
    </lineage>
</organism>
<sequence>MQRQEFRNTILQHLHPETIRRLQLRSIELKLEQDVESPGKSIRNVVFVEEGIGSMTSVFKDGFEVEIGMFGYESAIGVSALMGTKQSLNRVFMQLAGHGYSSALATAMEEFRRHGDFHDLALRYVQAQLTQATQSTACNVHHNHEQRLARWILICSDRAQKDILKLSQEFLAGMLGSARPTVTITARKLKSLGLITYSRGIIRILNREGLEKQACECYRLVKSHLDNFAEFDTGFTS</sequence>
<dbReference type="Proteomes" id="UP000182427">
    <property type="component" value="Chromosome I"/>
</dbReference>